<organism evidence="2 3">
    <name type="scientific">Croceifilum oryzae</name>
    <dbReference type="NCBI Taxonomy" id="1553429"/>
    <lineage>
        <taxon>Bacteria</taxon>
        <taxon>Bacillati</taxon>
        <taxon>Bacillota</taxon>
        <taxon>Bacilli</taxon>
        <taxon>Bacillales</taxon>
        <taxon>Thermoactinomycetaceae</taxon>
        <taxon>Croceifilum</taxon>
    </lineage>
</organism>
<comment type="caution">
    <text evidence="2">The sequence shown here is derived from an EMBL/GenBank/DDBJ whole genome shotgun (WGS) entry which is preliminary data.</text>
</comment>
<dbReference type="EMBL" id="JAUSUV010000012">
    <property type="protein sequence ID" value="MDQ0418443.1"/>
    <property type="molecule type" value="Genomic_DNA"/>
</dbReference>
<dbReference type="Proteomes" id="UP001238450">
    <property type="component" value="Unassembled WGS sequence"/>
</dbReference>
<protein>
    <submittedName>
        <fullName evidence="2">Uncharacterized protein</fullName>
    </submittedName>
</protein>
<evidence type="ECO:0000256" key="1">
    <source>
        <dbReference type="SAM" id="Phobius"/>
    </source>
</evidence>
<keyword evidence="1" id="KW-1133">Transmembrane helix</keyword>
<keyword evidence="1" id="KW-0812">Transmembrane</keyword>
<reference evidence="2 3" key="1">
    <citation type="submission" date="2023-07" db="EMBL/GenBank/DDBJ databases">
        <title>Genomic Encyclopedia of Type Strains, Phase IV (KMG-IV): sequencing the most valuable type-strain genomes for metagenomic binning, comparative biology and taxonomic classification.</title>
        <authorList>
            <person name="Goeker M."/>
        </authorList>
    </citation>
    <scope>NUCLEOTIDE SEQUENCE [LARGE SCALE GENOMIC DNA]</scope>
    <source>
        <strain evidence="2 3">DSM 46876</strain>
    </source>
</reference>
<keyword evidence="1" id="KW-0472">Membrane</keyword>
<accession>A0AAJ1TGI2</accession>
<gene>
    <name evidence="2" type="ORF">J2Z48_002635</name>
</gene>
<dbReference type="AlphaFoldDB" id="A0AAJ1TGI2"/>
<evidence type="ECO:0000313" key="2">
    <source>
        <dbReference type="EMBL" id="MDQ0418443.1"/>
    </source>
</evidence>
<keyword evidence="3" id="KW-1185">Reference proteome</keyword>
<evidence type="ECO:0000313" key="3">
    <source>
        <dbReference type="Proteomes" id="UP001238450"/>
    </source>
</evidence>
<feature type="transmembrane region" description="Helical" evidence="1">
    <location>
        <begin position="37"/>
        <end position="54"/>
    </location>
</feature>
<sequence length="58" mass="6532">MSRKNIRIMYSIILTVALPLFVLGINSPYIHETFGKIIVVVSGVFSFSAVLKLFESDR</sequence>
<name>A0AAJ1TGI2_9BACL</name>
<proteinExistence type="predicted"/>
<feature type="transmembrane region" description="Helical" evidence="1">
    <location>
        <begin position="12"/>
        <end position="31"/>
    </location>
</feature>